<keyword evidence="1" id="KW-0479">Metal-binding</keyword>
<evidence type="ECO:0000256" key="3">
    <source>
        <dbReference type="SAM" id="Phobius"/>
    </source>
</evidence>
<evidence type="ECO:0000313" key="5">
    <source>
        <dbReference type="Proteomes" id="UP001291926"/>
    </source>
</evidence>
<feature type="compositionally biased region" description="Basic and acidic residues" evidence="2">
    <location>
        <begin position="63"/>
        <end position="74"/>
    </location>
</feature>
<name>A0ABR0CP04_9LAMI</name>
<proteinExistence type="inferred from homology"/>
<keyword evidence="5" id="KW-1185">Reference proteome</keyword>
<feature type="region of interest" description="Disordered" evidence="2">
    <location>
        <begin position="1"/>
        <end position="29"/>
    </location>
</feature>
<dbReference type="Gene3D" id="1.10.630.10">
    <property type="entry name" value="Cytochrome P450"/>
    <property type="match status" value="1"/>
</dbReference>
<dbReference type="Proteomes" id="UP001291926">
    <property type="component" value="Unassembled WGS sequence"/>
</dbReference>
<feature type="transmembrane region" description="Helical" evidence="3">
    <location>
        <begin position="91"/>
        <end position="113"/>
    </location>
</feature>
<feature type="region of interest" description="Disordered" evidence="2">
    <location>
        <begin position="44"/>
        <end position="74"/>
    </location>
</feature>
<keyword evidence="1" id="KW-0408">Iron</keyword>
<feature type="transmembrane region" description="Helical" evidence="3">
    <location>
        <begin position="128"/>
        <end position="152"/>
    </location>
</feature>
<keyword evidence="1" id="KW-0560">Oxidoreductase</keyword>
<feature type="compositionally biased region" description="Acidic residues" evidence="2">
    <location>
        <begin position="48"/>
        <end position="62"/>
    </location>
</feature>
<dbReference type="Pfam" id="PF00067">
    <property type="entry name" value="p450"/>
    <property type="match status" value="1"/>
</dbReference>
<dbReference type="SUPFAM" id="SSF48264">
    <property type="entry name" value="Cytochrome P450"/>
    <property type="match status" value="1"/>
</dbReference>
<dbReference type="InterPro" id="IPR017972">
    <property type="entry name" value="Cyt_P450_CS"/>
</dbReference>
<feature type="compositionally biased region" description="Basic and acidic residues" evidence="2">
    <location>
        <begin position="1"/>
        <end position="12"/>
    </location>
</feature>
<evidence type="ECO:0000256" key="2">
    <source>
        <dbReference type="SAM" id="MobiDB-lite"/>
    </source>
</evidence>
<comment type="caution">
    <text evidence="4">The sequence shown here is derived from an EMBL/GenBank/DDBJ whole genome shotgun (WGS) entry which is preliminary data.</text>
</comment>
<keyword evidence="3" id="KW-0472">Membrane</keyword>
<evidence type="ECO:0000313" key="4">
    <source>
        <dbReference type="EMBL" id="KAK4478303.1"/>
    </source>
</evidence>
<accession>A0ABR0CP04</accession>
<dbReference type="PROSITE" id="PS00086">
    <property type="entry name" value="CYTOCHROME_P450"/>
    <property type="match status" value="1"/>
</dbReference>
<keyword evidence="1" id="KW-0349">Heme</keyword>
<gene>
    <name evidence="4" type="ORF">RD792_017592</name>
</gene>
<comment type="similarity">
    <text evidence="1">Belongs to the cytochrome P450 family.</text>
</comment>
<keyword evidence="3" id="KW-0812">Transmembrane</keyword>
<keyword evidence="3" id="KW-1133">Transmembrane helix</keyword>
<protein>
    <recommendedName>
        <fullName evidence="6">Cytochrome P450</fullName>
    </recommendedName>
</protein>
<sequence>MFCGDETNRGNKCDSSSEPEAEADDGGTIIHPSLAARYFFGKGKECDSSSEPEVEDDDEVDIDPTRFKPERHENGKGEGFMVPFGAGRRKCPGGVVIATRVLGLTLVTMIQAVPHNKRWSWTFDAFDLVFFLVSAGIMPALAPIILGDIFALRSIEPLLLRMIEDSSSVQVFP</sequence>
<evidence type="ECO:0000256" key="1">
    <source>
        <dbReference type="RuleBase" id="RU000461"/>
    </source>
</evidence>
<keyword evidence="1" id="KW-0503">Monooxygenase</keyword>
<dbReference type="EMBL" id="JAYDYQ010002688">
    <property type="protein sequence ID" value="KAK4478303.1"/>
    <property type="molecule type" value="Genomic_DNA"/>
</dbReference>
<dbReference type="InterPro" id="IPR001128">
    <property type="entry name" value="Cyt_P450"/>
</dbReference>
<organism evidence="4 5">
    <name type="scientific">Penstemon davidsonii</name>
    <dbReference type="NCBI Taxonomy" id="160366"/>
    <lineage>
        <taxon>Eukaryota</taxon>
        <taxon>Viridiplantae</taxon>
        <taxon>Streptophyta</taxon>
        <taxon>Embryophyta</taxon>
        <taxon>Tracheophyta</taxon>
        <taxon>Spermatophyta</taxon>
        <taxon>Magnoliopsida</taxon>
        <taxon>eudicotyledons</taxon>
        <taxon>Gunneridae</taxon>
        <taxon>Pentapetalae</taxon>
        <taxon>asterids</taxon>
        <taxon>lamiids</taxon>
        <taxon>Lamiales</taxon>
        <taxon>Plantaginaceae</taxon>
        <taxon>Cheloneae</taxon>
        <taxon>Penstemon</taxon>
    </lineage>
</organism>
<dbReference type="InterPro" id="IPR036396">
    <property type="entry name" value="Cyt_P450_sf"/>
</dbReference>
<evidence type="ECO:0008006" key="6">
    <source>
        <dbReference type="Google" id="ProtNLM"/>
    </source>
</evidence>
<reference evidence="4 5" key="1">
    <citation type="journal article" date="2023" name="bioRxiv">
        <title>Genome report: Whole genome sequence and annotation of Penstemon davidsonii.</title>
        <authorList>
            <person name="Ostevik K.L."/>
            <person name="Alabady M."/>
            <person name="Zhang M."/>
            <person name="Rausher M.D."/>
        </authorList>
    </citation>
    <scope>NUCLEOTIDE SEQUENCE [LARGE SCALE GENOMIC DNA]</scope>
    <source>
        <strain evidence="4">DNT005</strain>
        <tissue evidence="4">Whole leaf</tissue>
    </source>
</reference>